<feature type="region of interest" description="Disordered" evidence="3">
    <location>
        <begin position="61"/>
        <end position="88"/>
    </location>
</feature>
<proteinExistence type="predicted"/>
<gene>
    <name evidence="5" type="ORF">MIMGU_mgv1a011036mg</name>
</gene>
<dbReference type="PhylomeDB" id="A0A022PW33"/>
<keyword evidence="6" id="KW-1185">Reference proteome</keyword>
<keyword evidence="2" id="KW-0408">Iron</keyword>
<dbReference type="SUPFAM" id="SSF51197">
    <property type="entry name" value="Clavaminate synthase-like"/>
    <property type="match status" value="1"/>
</dbReference>
<dbReference type="GO" id="GO:0016706">
    <property type="term" value="F:2-oxoglutarate-dependent dioxygenase activity"/>
    <property type="evidence" value="ECO:0007669"/>
    <property type="project" value="UniProtKB-ARBA"/>
</dbReference>
<accession>A0A022PW33</accession>
<dbReference type="eggNOG" id="ENOG502QR5Y">
    <property type="taxonomic scope" value="Eukaryota"/>
</dbReference>
<name>A0A022PW33_ERYGU</name>
<evidence type="ECO:0000259" key="4">
    <source>
        <dbReference type="Pfam" id="PF14226"/>
    </source>
</evidence>
<evidence type="ECO:0000313" key="5">
    <source>
        <dbReference type="EMBL" id="EYU19996.1"/>
    </source>
</evidence>
<protein>
    <recommendedName>
        <fullName evidence="4">Non-haem dioxygenase N-terminal domain-containing protein</fullName>
    </recommendedName>
</protein>
<dbReference type="InterPro" id="IPR026992">
    <property type="entry name" value="DIOX_N"/>
</dbReference>
<dbReference type="STRING" id="4155.A0A022PW33"/>
<evidence type="ECO:0000256" key="2">
    <source>
        <dbReference type="ARBA" id="ARBA00023004"/>
    </source>
</evidence>
<dbReference type="Pfam" id="PF14226">
    <property type="entry name" value="DIOX_N"/>
    <property type="match status" value="1"/>
</dbReference>
<feature type="compositionally biased region" description="Acidic residues" evidence="3">
    <location>
        <begin position="69"/>
        <end position="79"/>
    </location>
</feature>
<evidence type="ECO:0000313" key="6">
    <source>
        <dbReference type="Proteomes" id="UP000030748"/>
    </source>
</evidence>
<dbReference type="PANTHER" id="PTHR34945">
    <property type="entry name" value="2-OXOGLUTARATE (2OG) AND FE(II)-DEPENDENT OXYGENASE SUPERFAMILY PROTEIN"/>
    <property type="match status" value="1"/>
</dbReference>
<evidence type="ECO:0000256" key="1">
    <source>
        <dbReference type="ARBA" id="ARBA00022723"/>
    </source>
</evidence>
<organism evidence="5 6">
    <name type="scientific">Erythranthe guttata</name>
    <name type="common">Yellow monkey flower</name>
    <name type="synonym">Mimulus guttatus</name>
    <dbReference type="NCBI Taxonomy" id="4155"/>
    <lineage>
        <taxon>Eukaryota</taxon>
        <taxon>Viridiplantae</taxon>
        <taxon>Streptophyta</taxon>
        <taxon>Embryophyta</taxon>
        <taxon>Tracheophyta</taxon>
        <taxon>Spermatophyta</taxon>
        <taxon>Magnoliopsida</taxon>
        <taxon>eudicotyledons</taxon>
        <taxon>Gunneridae</taxon>
        <taxon>Pentapetalae</taxon>
        <taxon>asterids</taxon>
        <taxon>lamiids</taxon>
        <taxon>Lamiales</taxon>
        <taxon>Phrymaceae</taxon>
        <taxon>Erythranthe</taxon>
    </lineage>
</organism>
<reference evidence="5 6" key="1">
    <citation type="journal article" date="2013" name="Proc. Natl. Acad. Sci. U.S.A.">
        <title>Fine-scale variation in meiotic recombination in Mimulus inferred from population shotgun sequencing.</title>
        <authorList>
            <person name="Hellsten U."/>
            <person name="Wright K.M."/>
            <person name="Jenkins J."/>
            <person name="Shu S."/>
            <person name="Yuan Y."/>
            <person name="Wessler S.R."/>
            <person name="Schmutz J."/>
            <person name="Willis J.H."/>
            <person name="Rokhsar D.S."/>
        </authorList>
    </citation>
    <scope>NUCLEOTIDE SEQUENCE [LARGE SCALE GENOMIC DNA]</scope>
    <source>
        <strain evidence="6">cv. DUN x IM62</strain>
    </source>
</reference>
<evidence type="ECO:0000256" key="3">
    <source>
        <dbReference type="SAM" id="MobiDB-lite"/>
    </source>
</evidence>
<dbReference type="Gene3D" id="2.60.120.330">
    <property type="entry name" value="B-lactam Antibiotic, Isopenicillin N Synthase, Chain"/>
    <property type="match status" value="1"/>
</dbReference>
<dbReference type="Proteomes" id="UP000030748">
    <property type="component" value="Unassembled WGS sequence"/>
</dbReference>
<dbReference type="EMBL" id="KI632289">
    <property type="protein sequence ID" value="EYU19996.1"/>
    <property type="molecule type" value="Genomic_DNA"/>
</dbReference>
<dbReference type="PANTHER" id="PTHR34945:SF2">
    <property type="entry name" value="2-OXOGLUTARATE (2OG) AND FE(II)-DEPENDENT OXYGENASE SUPERFAMILY PROTEIN"/>
    <property type="match status" value="1"/>
</dbReference>
<sequence length="294" mass="32576">MISLSDPTPTLHSSLLSASTKLGFFHLTQHAVSSHLALSAESAAASLFNLPDHQKKHLFPNNWPLGHEIEDDDDDDDESSSATESFCLDSSCSAESENELNMDSLREFTHELEKLGYELVEELASAVGFEKPGRNELCSLMWISEGMNKPGRVYPYALGLHYQIRAQKQSLLSDSGWATVMRPAHSILVTLGDIAHVWSNGKTKKVRGRGGIPISSGGDVDDCMTMSLLITLQLESTVSPLVIGLVADRECDSTGDDDRSSEAPLFNSFSFEEYAWRVYHERLLLKDPLIRYRV</sequence>
<dbReference type="GO" id="GO:0046872">
    <property type="term" value="F:metal ion binding"/>
    <property type="evidence" value="ECO:0007669"/>
    <property type="project" value="UniProtKB-KW"/>
</dbReference>
<dbReference type="InterPro" id="IPR027443">
    <property type="entry name" value="IPNS-like_sf"/>
</dbReference>
<keyword evidence="1" id="KW-0479">Metal-binding</keyword>
<feature type="domain" description="Non-haem dioxygenase N-terminal" evidence="4">
    <location>
        <begin position="8"/>
        <end position="58"/>
    </location>
</feature>
<dbReference type="AlphaFoldDB" id="A0A022PW33"/>